<organism evidence="1 2">
    <name type="scientific">Cetraspora pellucida</name>
    <dbReference type="NCBI Taxonomy" id="1433469"/>
    <lineage>
        <taxon>Eukaryota</taxon>
        <taxon>Fungi</taxon>
        <taxon>Fungi incertae sedis</taxon>
        <taxon>Mucoromycota</taxon>
        <taxon>Glomeromycotina</taxon>
        <taxon>Glomeromycetes</taxon>
        <taxon>Diversisporales</taxon>
        <taxon>Gigasporaceae</taxon>
        <taxon>Cetraspora</taxon>
    </lineage>
</organism>
<dbReference type="Proteomes" id="UP000789759">
    <property type="component" value="Unassembled WGS sequence"/>
</dbReference>
<name>A0A9N9FIW7_9GLOM</name>
<gene>
    <name evidence="1" type="ORF">CPELLU_LOCUS4081</name>
</gene>
<comment type="caution">
    <text evidence="1">The sequence shown here is derived from an EMBL/GenBank/DDBJ whole genome shotgun (WGS) entry which is preliminary data.</text>
</comment>
<dbReference type="AlphaFoldDB" id="A0A9N9FIW7"/>
<keyword evidence="2" id="KW-1185">Reference proteome</keyword>
<evidence type="ECO:0000313" key="2">
    <source>
        <dbReference type="Proteomes" id="UP000789759"/>
    </source>
</evidence>
<reference evidence="1" key="1">
    <citation type="submission" date="2021-06" db="EMBL/GenBank/DDBJ databases">
        <authorList>
            <person name="Kallberg Y."/>
            <person name="Tangrot J."/>
            <person name="Rosling A."/>
        </authorList>
    </citation>
    <scope>NUCLEOTIDE SEQUENCE</scope>
    <source>
        <strain evidence="1">FL966</strain>
    </source>
</reference>
<evidence type="ECO:0000313" key="1">
    <source>
        <dbReference type="EMBL" id="CAG8536213.1"/>
    </source>
</evidence>
<protein>
    <submittedName>
        <fullName evidence="1">3784_t:CDS:1</fullName>
    </submittedName>
</protein>
<proteinExistence type="predicted"/>
<sequence length="67" mass="7625">MSQDSSAKGIFGVISYIAPERSLLDILQDSEYNDLDWNSKVAILYYIIDAKLAHEDFHSGNKLILDY</sequence>
<accession>A0A9N9FIW7</accession>
<dbReference type="EMBL" id="CAJVQA010002090">
    <property type="protein sequence ID" value="CAG8536213.1"/>
    <property type="molecule type" value="Genomic_DNA"/>
</dbReference>